<dbReference type="KEGG" id="hch:HCH_02507"/>
<dbReference type="Pfam" id="PF00012">
    <property type="entry name" value="HSP70"/>
    <property type="match status" value="2"/>
</dbReference>
<dbReference type="Gene3D" id="3.90.640.10">
    <property type="entry name" value="Actin, Chain A, domain 4"/>
    <property type="match status" value="1"/>
</dbReference>
<dbReference type="Proteomes" id="UP000000238">
    <property type="component" value="Chromosome"/>
</dbReference>
<evidence type="ECO:0000313" key="4">
    <source>
        <dbReference type="EMBL" id="ABC29309.1"/>
    </source>
</evidence>
<dbReference type="InterPro" id="IPR043129">
    <property type="entry name" value="ATPase_NBD"/>
</dbReference>
<dbReference type="OrthoDB" id="9807934at2"/>
<dbReference type="RefSeq" id="WP_011396378.1">
    <property type="nucleotide sequence ID" value="NC_007645.1"/>
</dbReference>
<organism evidence="4 5">
    <name type="scientific">Hahella chejuensis (strain KCTC 2396)</name>
    <dbReference type="NCBI Taxonomy" id="349521"/>
    <lineage>
        <taxon>Bacteria</taxon>
        <taxon>Pseudomonadati</taxon>
        <taxon>Pseudomonadota</taxon>
        <taxon>Gammaproteobacteria</taxon>
        <taxon>Oceanospirillales</taxon>
        <taxon>Hahellaceae</taxon>
        <taxon>Hahella</taxon>
    </lineage>
</organism>
<accession>Q2SJ65</accession>
<dbReference type="SUPFAM" id="SSF53067">
    <property type="entry name" value="Actin-like ATPase domain"/>
    <property type="match status" value="2"/>
</dbReference>
<keyword evidence="5" id="KW-1185">Reference proteome</keyword>
<reference evidence="4 5" key="1">
    <citation type="journal article" date="2005" name="Nucleic Acids Res.">
        <title>Genomic blueprint of Hahella chejuensis, a marine microbe producing an algicidal agent.</title>
        <authorList>
            <person name="Jeong H."/>
            <person name="Yim J.H."/>
            <person name="Lee C."/>
            <person name="Choi S.-H."/>
            <person name="Park Y.K."/>
            <person name="Yoon S.H."/>
            <person name="Hur C.-G."/>
            <person name="Kang H.-Y."/>
            <person name="Kim D."/>
            <person name="Lee H.H."/>
            <person name="Park K.H."/>
            <person name="Park S.-H."/>
            <person name="Park H.-S."/>
            <person name="Lee H.K."/>
            <person name="Oh T.K."/>
            <person name="Kim J.F."/>
        </authorList>
    </citation>
    <scope>NUCLEOTIDE SEQUENCE [LARGE SCALE GENOMIC DNA]</scope>
    <source>
        <strain evidence="4 5">KCTC 2396</strain>
    </source>
</reference>
<dbReference type="Gene3D" id="3.30.420.40">
    <property type="match status" value="2"/>
</dbReference>
<dbReference type="InterPro" id="IPR018181">
    <property type="entry name" value="Heat_shock_70_CS"/>
</dbReference>
<dbReference type="EMBL" id="CP000155">
    <property type="protein sequence ID" value="ABC29309.1"/>
    <property type="molecule type" value="Genomic_DNA"/>
</dbReference>
<evidence type="ECO:0000256" key="1">
    <source>
        <dbReference type="ARBA" id="ARBA00007381"/>
    </source>
</evidence>
<dbReference type="STRING" id="349521.HCH_02507"/>
<dbReference type="AlphaFoldDB" id="Q2SJ65"/>
<sequence length="459" mass="50205">MFAGFDYGTSNCALGVIRRGEEASTEVKLLGLDQDSVLLPSNLYALDRSLVCEYVAGRIADPDVRESYLASRPNAAGQAQRARRELSIGSDEQVLCVGRQAVDLHIEAPDEGFYIKSPKSFLGSGGLSRPQLDFIEDVVTAMMIWAKSQAEVSAGAELPQAVIGRPVNYQGADSDAANPQAMEIMTSAAQRAGFKDFEFMYEPLAAGVNFESRMQQDQVLLVVDIGGGTTDCSMVRMGPSHRNNDNRSDDFLAHCGQRTGGNDLDIYLTYKGLMPLFGLGTDKKSGLTMPTQPFWNAIEINNVRTQAEFSARQTRDDIAQLCRDARRPDLLSRLLLLQEGRKSYQLVRSGEQAKIELSDADAHEVNLDYIEKGLSQPLDRAMLGEAIQNPLNRIIDIVREALKLAQCRPDLVYLTGGSGKSPVIRAALEQELGDIPVVDGDFFGSVAAGLTQWAAKIYR</sequence>
<dbReference type="GO" id="GO:0140662">
    <property type="term" value="F:ATP-dependent protein folding chaperone"/>
    <property type="evidence" value="ECO:0007669"/>
    <property type="project" value="InterPro"/>
</dbReference>
<dbReference type="NCBIfam" id="NF008673">
    <property type="entry name" value="PRK11678.1"/>
    <property type="match status" value="1"/>
</dbReference>
<dbReference type="PANTHER" id="PTHR19375">
    <property type="entry name" value="HEAT SHOCK PROTEIN 70KDA"/>
    <property type="match status" value="1"/>
</dbReference>
<dbReference type="PROSITE" id="PS00329">
    <property type="entry name" value="HSP70_2"/>
    <property type="match status" value="1"/>
</dbReference>
<evidence type="ECO:0000256" key="3">
    <source>
        <dbReference type="ARBA" id="ARBA00022840"/>
    </source>
</evidence>
<evidence type="ECO:0000313" key="5">
    <source>
        <dbReference type="Proteomes" id="UP000000238"/>
    </source>
</evidence>
<dbReference type="GO" id="GO:0005524">
    <property type="term" value="F:ATP binding"/>
    <property type="evidence" value="ECO:0007669"/>
    <property type="project" value="UniProtKB-KW"/>
</dbReference>
<name>Q2SJ65_HAHCH</name>
<keyword evidence="3" id="KW-0067">ATP-binding</keyword>
<dbReference type="InterPro" id="IPR013126">
    <property type="entry name" value="Hsp_70_fam"/>
</dbReference>
<proteinExistence type="inferred from homology"/>
<dbReference type="HOGENOM" id="CLU_033976_0_0_6"/>
<comment type="similarity">
    <text evidence="1">Belongs to the heat shock protein 70 family.</text>
</comment>
<gene>
    <name evidence="4" type="ordered locus">HCH_02507</name>
</gene>
<protein>
    <submittedName>
        <fullName evidence="4">Molecular chaperone</fullName>
    </submittedName>
</protein>
<evidence type="ECO:0000256" key="2">
    <source>
        <dbReference type="ARBA" id="ARBA00022741"/>
    </source>
</evidence>
<keyword evidence="2" id="KW-0547">Nucleotide-binding</keyword>
<dbReference type="eggNOG" id="COG0443">
    <property type="taxonomic scope" value="Bacteria"/>
</dbReference>